<dbReference type="SUPFAM" id="SSF48371">
    <property type="entry name" value="ARM repeat"/>
    <property type="match status" value="1"/>
</dbReference>
<dbReference type="GO" id="GO:0009306">
    <property type="term" value="P:protein secretion"/>
    <property type="evidence" value="ECO:0007669"/>
    <property type="project" value="TreeGrafter"/>
</dbReference>
<feature type="region of interest" description="Disordered" evidence="2">
    <location>
        <begin position="91"/>
        <end position="138"/>
    </location>
</feature>
<evidence type="ECO:0000259" key="6">
    <source>
        <dbReference type="Pfam" id="PF25267"/>
    </source>
</evidence>
<feature type="compositionally biased region" description="Basic and acidic residues" evidence="2">
    <location>
        <begin position="20"/>
        <end position="34"/>
    </location>
</feature>
<feature type="compositionally biased region" description="Basic and acidic residues" evidence="2">
    <location>
        <begin position="101"/>
        <end position="113"/>
    </location>
</feature>
<dbReference type="InterPro" id="IPR039600">
    <property type="entry name" value="TANGO6/Rtp1"/>
</dbReference>
<keyword evidence="8" id="KW-1185">Reference proteome</keyword>
<gene>
    <name evidence="7" type="ORF">BGZ97_003619</name>
</gene>
<dbReference type="OrthoDB" id="39591at2759"/>
<evidence type="ECO:0000313" key="7">
    <source>
        <dbReference type="EMBL" id="KAG0299603.1"/>
    </source>
</evidence>
<dbReference type="Pfam" id="PF10363">
    <property type="entry name" value="RTP1_C1"/>
    <property type="match status" value="1"/>
</dbReference>
<feature type="region of interest" description="Disordered" evidence="2">
    <location>
        <begin position="1105"/>
        <end position="1158"/>
    </location>
</feature>
<evidence type="ECO:0008006" key="9">
    <source>
        <dbReference type="Google" id="ProtNLM"/>
    </source>
</evidence>
<feature type="domain" description="TANGO6 HEAT repeat" evidence="5">
    <location>
        <begin position="437"/>
        <end position="754"/>
    </location>
</feature>
<feature type="domain" description="RNA polymerase II assembly factor Rtp1 C-terminal" evidence="4">
    <location>
        <begin position="946"/>
        <end position="1064"/>
    </location>
</feature>
<dbReference type="Pfam" id="PF23565">
    <property type="entry name" value="ARM_TANGO6"/>
    <property type="match status" value="1"/>
</dbReference>
<feature type="region of interest" description="Disordered" evidence="2">
    <location>
        <begin position="1"/>
        <end position="41"/>
    </location>
</feature>
<dbReference type="PANTHER" id="PTHR20959">
    <property type="entry name" value="TRANSPORT AND GOLGI ORGANIZATION PROTEIN 6 FAMILY MEMBER"/>
    <property type="match status" value="1"/>
</dbReference>
<reference evidence="7" key="1">
    <citation type="journal article" date="2020" name="Fungal Divers.">
        <title>Resolving the Mortierellaceae phylogeny through synthesis of multi-gene phylogenetics and phylogenomics.</title>
        <authorList>
            <person name="Vandepol N."/>
            <person name="Liber J."/>
            <person name="Desiro A."/>
            <person name="Na H."/>
            <person name="Kennedy M."/>
            <person name="Barry K."/>
            <person name="Grigoriev I.V."/>
            <person name="Miller A.N."/>
            <person name="O'Donnell K."/>
            <person name="Stajich J.E."/>
            <person name="Bonito G."/>
        </authorList>
    </citation>
    <scope>NUCLEOTIDE SEQUENCE</scope>
    <source>
        <strain evidence="7">NVP60</strain>
    </source>
</reference>
<feature type="region of interest" description="Disordered" evidence="2">
    <location>
        <begin position="314"/>
        <end position="377"/>
    </location>
</feature>
<proteinExistence type="inferred from homology"/>
<accession>A0A9P6QXQ6</accession>
<dbReference type="InterPro" id="IPR057347">
    <property type="entry name" value="TANGO6_N"/>
</dbReference>
<name>A0A9P6QXQ6_9FUNG</name>
<evidence type="ECO:0000259" key="3">
    <source>
        <dbReference type="Pfam" id="PF10304"/>
    </source>
</evidence>
<dbReference type="InterPro" id="IPR019451">
    <property type="entry name" value="Rtp1_C1"/>
</dbReference>
<feature type="compositionally biased region" description="Polar residues" evidence="2">
    <location>
        <begin position="342"/>
        <end position="371"/>
    </location>
</feature>
<feature type="domain" description="TANGO6 N-terminal" evidence="6">
    <location>
        <begin position="136"/>
        <end position="229"/>
    </location>
</feature>
<protein>
    <recommendedName>
        <fullName evidence="9">RNA polymerase II assembly factor Rtp1 C-terminal domain-containing protein</fullName>
    </recommendedName>
</protein>
<organism evidence="7 8">
    <name type="scientific">Linnemannia gamsii</name>
    <dbReference type="NCBI Taxonomy" id="64522"/>
    <lineage>
        <taxon>Eukaryota</taxon>
        <taxon>Fungi</taxon>
        <taxon>Fungi incertae sedis</taxon>
        <taxon>Mucoromycota</taxon>
        <taxon>Mortierellomycotina</taxon>
        <taxon>Mortierellomycetes</taxon>
        <taxon>Mortierellales</taxon>
        <taxon>Mortierellaceae</taxon>
        <taxon>Linnemannia</taxon>
    </lineage>
</organism>
<sequence>MELKMDSQKQDSGTPAPENDVLHENQDTNTKADTDAGDLNASEDVSKQAQLNLKVMEAALKAELRSIHTLVGRKLDIKNIDQELQQRMKDLAALPRHSRTDRRPESLEPKEDSSAVITTETGDETTIPDPDEKSASGSFEDVRTEFVLQSVELLVRLEEDLMALVRYRETNDPANDQELLGLMDQRMIHTMLEIIVCWGIYPCLLPGVGTPLNRRVRSNIAQKDLFTAGSAASKTSVDGNAAVTDKPVDPTKSSNTLWAIIEPLTKIAVAYSPKTCRFTTMGSILASRHIPDLYAALLQLAFRPLPKPAVFHANDDVDTNSGKWKGGPPTKPSKITPGSLFSKASKTPPTGNSRTTETVRSTSQRQHSVSYGDSDPTRSLMLQQKEESAKLFHDLFWNTEASRSLESLTALLSSASPTHPTPTWIKSVSGRFLSQILLRPGGVRVVLEYMQGGGDTVKLDQLERIAKLVTSVPDQMSSVHEYYHTICPELLEILDMDLMASGRLGPEQQKRLAMTRITPPRPQLIQTTTFVVGRLLSKNPAVGQVEIVAKEVEPLWKWGTRAHRKEPEASDTVPRQGRAGGVTVEDADEIGEDNVGHIGAASGLDPIVASEYDVVKALMFLHTFLVGNEPSPPLFSAFLNQASIGLYQLYEFSSQVRSVLRETAKELLIVYLRILDPKETIEVLKSIVMRRRVPVSKLRPWQTLVNSSGQRIGGLVEMGSAGESYFAPGPTGGAVLRRRRTQDVNAATQLELDVDIFLDFLSEVETSTNEGEILGDLYMYLLDEYQSGKARGANMVSPRRMLTTLQLILSMTQKLGPSIMKKVTQIIGLANNILEHQGTAVSKDEDEKDESIDEDNDEADMEILSLVLTLLSAILTENEHLSQQDRHLLALTMVHLNQLADHPLIEIRRIAHDLQTLIPTRMNDNSSSGADTHKKTEMEIEMEKYASALAALQDSLLPVRAHGLHILREMILAKSIVLTRATGGRGAERELDHALDIFVQHVQEPDSFIYLNAVKGLAALTDAHGPEILKKLMKIYSNENGRQKLETRLRVGEALVQTVQRCGAALGGYVDALLPGLYTVMNTEMDPKLVEARLEERRKLAEKEKAKRASEALLSPEEKQRKWKAEQSRRRQQQQGGGTNGEIDNQDELPGDWEEGEGGDEDLLVDEVSILRSSALTILATAAETCPTALLPEMRYLVDWILSILDLDRQFEVRRAATLVLVLLFRALGGNSLYRIEGDQLKRAYRTLRYIEQVDEDPLCRAQARAGIADLDGIVPWAVEALDPRKFDTSESQL</sequence>
<evidence type="ECO:0000256" key="2">
    <source>
        <dbReference type="SAM" id="MobiDB-lite"/>
    </source>
</evidence>
<dbReference type="Gene3D" id="1.25.10.10">
    <property type="entry name" value="Leucine-rich Repeat Variant"/>
    <property type="match status" value="1"/>
</dbReference>
<dbReference type="Proteomes" id="UP000823405">
    <property type="component" value="Unassembled WGS sequence"/>
</dbReference>
<evidence type="ECO:0000259" key="5">
    <source>
        <dbReference type="Pfam" id="PF23565"/>
    </source>
</evidence>
<evidence type="ECO:0000259" key="4">
    <source>
        <dbReference type="Pfam" id="PF10363"/>
    </source>
</evidence>
<evidence type="ECO:0000313" key="8">
    <source>
        <dbReference type="Proteomes" id="UP000823405"/>
    </source>
</evidence>
<dbReference type="PANTHER" id="PTHR20959:SF1">
    <property type="entry name" value="TRANSPORT AND GOLGI ORGANIZATION PROTEIN 6 HOMOLOG"/>
    <property type="match status" value="1"/>
</dbReference>
<dbReference type="InterPro" id="IPR019414">
    <property type="entry name" value="Rtp1_C2"/>
</dbReference>
<feature type="compositionally biased region" description="Acidic residues" evidence="2">
    <location>
        <begin position="1144"/>
        <end position="1158"/>
    </location>
</feature>
<dbReference type="Pfam" id="PF10304">
    <property type="entry name" value="RTP1_C2"/>
    <property type="match status" value="1"/>
</dbReference>
<dbReference type="InterPro" id="IPR011989">
    <property type="entry name" value="ARM-like"/>
</dbReference>
<feature type="domain" description="RNA polymerase II assembly factor Rtp1 C-terminal" evidence="3">
    <location>
        <begin position="1245"/>
        <end position="1272"/>
    </location>
</feature>
<feature type="compositionally biased region" description="Basic and acidic residues" evidence="2">
    <location>
        <begin position="1105"/>
        <end position="1129"/>
    </location>
</feature>
<dbReference type="EMBL" id="JAAAIN010001866">
    <property type="protein sequence ID" value="KAG0299603.1"/>
    <property type="molecule type" value="Genomic_DNA"/>
</dbReference>
<dbReference type="Pfam" id="PF25267">
    <property type="entry name" value="TANGO6_N"/>
    <property type="match status" value="1"/>
</dbReference>
<dbReference type="InterPro" id="IPR016024">
    <property type="entry name" value="ARM-type_fold"/>
</dbReference>
<evidence type="ECO:0000256" key="1">
    <source>
        <dbReference type="ARBA" id="ARBA00005724"/>
    </source>
</evidence>
<comment type="caution">
    <text evidence="7">The sequence shown here is derived from an EMBL/GenBank/DDBJ whole genome shotgun (WGS) entry which is preliminary data.</text>
</comment>
<comment type="similarity">
    <text evidence="1">Belongs to the Tango6 family.</text>
</comment>
<dbReference type="InterPro" id="IPR057407">
    <property type="entry name" value="HEAT_TANGO6"/>
</dbReference>